<sequence length="220" mass="25008">MNQVRVRSNLVFTIQQKLLRVLFVFSFGLILGFVAKYADTVSINADSKTILRFYTYGLSIIRDITTSLGIWVLIGTLLAARSRSPKAAALYVFIFFVGMLVAYYSYSSVLFGFFPKYYFFAWGVFALLSPICAYIIWYAGGNGWIAAFCSAPPIALLLINGDGFYYTHSLLQDFDLFLAILLFIVLPSNNMQRLRVLPFVVIMYFLCREYNLISMFFGGL</sequence>
<feature type="transmembrane region" description="Helical" evidence="1">
    <location>
        <begin position="58"/>
        <end position="80"/>
    </location>
</feature>
<comment type="caution">
    <text evidence="2">The sequence shown here is derived from an EMBL/GenBank/DDBJ whole genome shotgun (WGS) entry which is preliminary data.</text>
</comment>
<feature type="transmembrane region" description="Helical" evidence="1">
    <location>
        <begin position="143"/>
        <end position="159"/>
    </location>
</feature>
<evidence type="ECO:0000256" key="1">
    <source>
        <dbReference type="SAM" id="Phobius"/>
    </source>
</evidence>
<gene>
    <name evidence="2" type="ORF">PBAT_07885</name>
</gene>
<feature type="transmembrane region" description="Helical" evidence="1">
    <location>
        <begin position="87"/>
        <end position="106"/>
    </location>
</feature>
<feature type="transmembrane region" description="Helical" evidence="1">
    <location>
        <begin position="21"/>
        <end position="38"/>
    </location>
</feature>
<feature type="transmembrane region" description="Helical" evidence="1">
    <location>
        <begin position="165"/>
        <end position="184"/>
    </location>
</feature>
<dbReference type="Proteomes" id="UP000077355">
    <property type="component" value="Unassembled WGS sequence"/>
</dbReference>
<organism evidence="2 3">
    <name type="scientific">Paenibacillus antarcticus</name>
    <dbReference type="NCBI Taxonomy" id="253703"/>
    <lineage>
        <taxon>Bacteria</taxon>
        <taxon>Bacillati</taxon>
        <taxon>Bacillota</taxon>
        <taxon>Bacilli</taxon>
        <taxon>Bacillales</taxon>
        <taxon>Paenibacillaceae</taxon>
        <taxon>Paenibacillus</taxon>
    </lineage>
</organism>
<evidence type="ECO:0000313" key="3">
    <source>
        <dbReference type="Proteomes" id="UP000077355"/>
    </source>
</evidence>
<accession>A0A168PZA0</accession>
<keyword evidence="1" id="KW-0472">Membrane</keyword>
<reference evidence="2 3" key="1">
    <citation type="submission" date="2016-03" db="EMBL/GenBank/DDBJ databases">
        <title>Draft genome sequence of Paenibacillus antarcticus CECT 5836.</title>
        <authorList>
            <person name="Shin S.-K."/>
            <person name="Yi H."/>
        </authorList>
    </citation>
    <scope>NUCLEOTIDE SEQUENCE [LARGE SCALE GENOMIC DNA]</scope>
    <source>
        <strain evidence="2 3">CECT 5836</strain>
    </source>
</reference>
<protein>
    <submittedName>
        <fullName evidence="2">Uncharacterized protein</fullName>
    </submittedName>
</protein>
<evidence type="ECO:0000313" key="2">
    <source>
        <dbReference type="EMBL" id="OAB47216.1"/>
    </source>
</evidence>
<proteinExistence type="predicted"/>
<keyword evidence="1" id="KW-0812">Transmembrane</keyword>
<dbReference type="OrthoDB" id="2339365at2"/>
<dbReference type="AlphaFoldDB" id="A0A168PZA0"/>
<keyword evidence="1" id="KW-1133">Transmembrane helix</keyword>
<feature type="transmembrane region" description="Helical" evidence="1">
    <location>
        <begin position="196"/>
        <end position="217"/>
    </location>
</feature>
<dbReference type="EMBL" id="LVJI01000009">
    <property type="protein sequence ID" value="OAB47216.1"/>
    <property type="molecule type" value="Genomic_DNA"/>
</dbReference>
<feature type="transmembrane region" description="Helical" evidence="1">
    <location>
        <begin position="118"/>
        <end position="136"/>
    </location>
</feature>
<keyword evidence="3" id="KW-1185">Reference proteome</keyword>
<name>A0A168PZA0_9BACL</name>